<feature type="coiled-coil region" evidence="1">
    <location>
        <begin position="155"/>
        <end position="182"/>
    </location>
</feature>
<dbReference type="Gene3D" id="2.40.50.100">
    <property type="match status" value="1"/>
</dbReference>
<keyword evidence="1" id="KW-0175">Coiled coil</keyword>
<evidence type="ECO:0000313" key="3">
    <source>
        <dbReference type="Proteomes" id="UP001525968"/>
    </source>
</evidence>
<protein>
    <submittedName>
        <fullName evidence="2">HlyD family efflux transporter periplasmic adaptor subunit</fullName>
    </submittedName>
</protein>
<organism evidence="2 3">
    <name type="scientific">Acidovorax bellezanensis</name>
    <dbReference type="NCBI Taxonomy" id="2976702"/>
    <lineage>
        <taxon>Bacteria</taxon>
        <taxon>Pseudomonadati</taxon>
        <taxon>Pseudomonadota</taxon>
        <taxon>Betaproteobacteria</taxon>
        <taxon>Burkholderiales</taxon>
        <taxon>Comamonadaceae</taxon>
        <taxon>Acidovorax</taxon>
    </lineage>
</organism>
<dbReference type="Gene3D" id="1.10.287.470">
    <property type="entry name" value="Helix hairpin bin"/>
    <property type="match status" value="1"/>
</dbReference>
<sequence length="316" mass="33330">MTFSVKNFALRLAQPAAPRWGLGAAMLACVWLSACSPSGREASAEPVQASPKAPRALALARGKVDVEGGLLVLPAGAEGVVQQLKVKDGQRVQAGQVLLRLGDAAAQADVAVAESEEQLAQARLAARTARLPVLQQTLTRWQTAAKQGAADGQQVEEAAQALRDAQSEQAIAKAEVQVAQRKQAQLRALLTRQELRAPEAGTVVRVQSHVGAHVAPGTPTVVLLPERALIVRAELNESFASAVREGMPATVVIDGDAGAAQRLPAAKVLRISPVFGVGQLQEDTQRGPVRVIECVLVFDQPPVARVGQNVRVTFHE</sequence>
<dbReference type="EMBL" id="JAODYH010000005">
    <property type="protein sequence ID" value="MCT9811423.1"/>
    <property type="molecule type" value="Genomic_DNA"/>
</dbReference>
<comment type="caution">
    <text evidence="2">The sequence shown here is derived from an EMBL/GenBank/DDBJ whole genome shotgun (WGS) entry which is preliminary data.</text>
</comment>
<accession>A0ABT2PLT5</accession>
<dbReference type="PANTHER" id="PTHR30469">
    <property type="entry name" value="MULTIDRUG RESISTANCE PROTEIN MDTA"/>
    <property type="match status" value="1"/>
</dbReference>
<dbReference type="PANTHER" id="PTHR30469:SF15">
    <property type="entry name" value="HLYD FAMILY OF SECRETION PROTEINS"/>
    <property type="match status" value="1"/>
</dbReference>
<dbReference type="Proteomes" id="UP001525968">
    <property type="component" value="Unassembled WGS sequence"/>
</dbReference>
<proteinExistence type="predicted"/>
<reference evidence="2 3" key="1">
    <citation type="submission" date="2022-09" db="EMBL/GenBank/DDBJ databases">
        <title>Draft genome of isolate Be4.</title>
        <authorList>
            <person name="Sanchez-Castro I."/>
            <person name="Martinez-Rodriguez P."/>
            <person name="Descostes M."/>
            <person name="Merroun M."/>
        </authorList>
    </citation>
    <scope>NUCLEOTIDE SEQUENCE [LARGE SCALE GENOMIC DNA]</scope>
    <source>
        <strain evidence="2 3">Be4</strain>
    </source>
</reference>
<keyword evidence="3" id="KW-1185">Reference proteome</keyword>
<gene>
    <name evidence="2" type="ORF">N0K08_12310</name>
</gene>
<dbReference type="SUPFAM" id="SSF111369">
    <property type="entry name" value="HlyD-like secretion proteins"/>
    <property type="match status" value="1"/>
</dbReference>
<evidence type="ECO:0000313" key="2">
    <source>
        <dbReference type="EMBL" id="MCT9811423.1"/>
    </source>
</evidence>
<name>A0ABT2PLT5_9BURK</name>
<dbReference type="PROSITE" id="PS51257">
    <property type="entry name" value="PROKAR_LIPOPROTEIN"/>
    <property type="match status" value="1"/>
</dbReference>
<evidence type="ECO:0000256" key="1">
    <source>
        <dbReference type="SAM" id="Coils"/>
    </source>
</evidence>